<dbReference type="PANTHER" id="PTHR37422">
    <property type="entry name" value="TEICHURONIC ACID BIOSYNTHESIS PROTEIN TUAE"/>
    <property type="match status" value="1"/>
</dbReference>
<dbReference type="RefSeq" id="WP_169153519.1">
    <property type="nucleotide sequence ID" value="NZ_QMEB01000006.1"/>
</dbReference>
<proteinExistence type="predicted"/>
<feature type="transmembrane region" description="Helical" evidence="5">
    <location>
        <begin position="247"/>
        <end position="266"/>
    </location>
</feature>
<feature type="domain" description="O-antigen ligase-related" evidence="6">
    <location>
        <begin position="207"/>
        <end position="352"/>
    </location>
</feature>
<evidence type="ECO:0000256" key="1">
    <source>
        <dbReference type="ARBA" id="ARBA00004141"/>
    </source>
</evidence>
<feature type="transmembrane region" description="Helical" evidence="5">
    <location>
        <begin position="200"/>
        <end position="217"/>
    </location>
</feature>
<name>A0ABX1P1P2_9CYAN</name>
<feature type="transmembrane region" description="Helical" evidence="5">
    <location>
        <begin position="96"/>
        <end position="113"/>
    </location>
</feature>
<feature type="transmembrane region" description="Helical" evidence="5">
    <location>
        <begin position="125"/>
        <end position="151"/>
    </location>
</feature>
<keyword evidence="3 5" id="KW-1133">Transmembrane helix</keyword>
<feature type="transmembrane region" description="Helical" evidence="5">
    <location>
        <begin position="73"/>
        <end position="90"/>
    </location>
</feature>
<dbReference type="Pfam" id="PF04932">
    <property type="entry name" value="Wzy_C"/>
    <property type="match status" value="1"/>
</dbReference>
<evidence type="ECO:0000256" key="2">
    <source>
        <dbReference type="ARBA" id="ARBA00022692"/>
    </source>
</evidence>
<comment type="caution">
    <text evidence="7">The sequence shown here is derived from an EMBL/GenBank/DDBJ whole genome shotgun (WGS) entry which is preliminary data.</text>
</comment>
<dbReference type="GO" id="GO:0016874">
    <property type="term" value="F:ligase activity"/>
    <property type="evidence" value="ECO:0007669"/>
    <property type="project" value="UniProtKB-KW"/>
</dbReference>
<keyword evidence="2 5" id="KW-0812">Transmembrane</keyword>
<keyword evidence="7" id="KW-0436">Ligase</keyword>
<organism evidence="7 8">
    <name type="scientific">Brasilonema bromeliae SPC951</name>
    <dbReference type="NCBI Taxonomy" id="385972"/>
    <lineage>
        <taxon>Bacteria</taxon>
        <taxon>Bacillati</taxon>
        <taxon>Cyanobacteriota</taxon>
        <taxon>Cyanophyceae</taxon>
        <taxon>Nostocales</taxon>
        <taxon>Scytonemataceae</taxon>
        <taxon>Brasilonema</taxon>
        <taxon>Bromeliae group (in: Brasilonema)</taxon>
    </lineage>
</organism>
<keyword evidence="8" id="KW-1185">Reference proteome</keyword>
<dbReference type="InterPro" id="IPR051533">
    <property type="entry name" value="WaaL-like"/>
</dbReference>
<dbReference type="InterPro" id="IPR007016">
    <property type="entry name" value="O-antigen_ligase-rel_domated"/>
</dbReference>
<evidence type="ECO:0000313" key="7">
    <source>
        <dbReference type="EMBL" id="NMG18224.1"/>
    </source>
</evidence>
<feature type="transmembrane region" description="Helical" evidence="5">
    <location>
        <begin position="12"/>
        <end position="29"/>
    </location>
</feature>
<keyword evidence="4 5" id="KW-0472">Membrane</keyword>
<accession>A0ABX1P1P2</accession>
<evidence type="ECO:0000313" key="8">
    <source>
        <dbReference type="Proteomes" id="UP000718564"/>
    </source>
</evidence>
<comment type="subcellular location">
    <subcellularLocation>
        <location evidence="1">Membrane</location>
        <topology evidence="1">Multi-pass membrane protein</topology>
    </subcellularLocation>
</comment>
<evidence type="ECO:0000256" key="3">
    <source>
        <dbReference type="ARBA" id="ARBA00022989"/>
    </source>
</evidence>
<dbReference type="Proteomes" id="UP000718564">
    <property type="component" value="Unassembled WGS sequence"/>
</dbReference>
<feature type="transmembrane region" description="Helical" evidence="5">
    <location>
        <begin position="343"/>
        <end position="364"/>
    </location>
</feature>
<sequence length="437" mass="49606">MHRLSRLAEKVFVVLTLFFSTSALIPILIEKEDSVDASQDPYTPILFMGVYVVTLFLVIKNRKSFLYVAQKDIWIWLLVGIALASVLWTVAPDLTLRRGVLLLGTTGFGVYLATRYTMREQLELLAWMFGLIILLSFVFAIALPSYGLMTFQEEGAHAGAWRGVIAHKNHLGRLMNVSTIVFLLLCVDNSLYQQKSQQKYKWILWVGFVLSAILIILSTSKTAFVVFLSLTTILQLYKALRGNYNQVIPSVLTVILLVGSIAILLLDNLPVIATALGRDLTLTGRTDIWGVMFELIWERPLLGYGFNAVWQSWDNEVTAYLWRTLEWQCPYGHNGFMDLLAELGIVGLIVFCISYVTACIRGVMWLRATKVVEGLWPLMYLTFLFLSNVTESTLVATNSIFWILYISIIFSTAVEYEQAKKYNYYLSVMADEEGRIN</sequence>
<protein>
    <submittedName>
        <fullName evidence="7">O-antigen ligase family protein</fullName>
    </submittedName>
</protein>
<feature type="transmembrane region" description="Helical" evidence="5">
    <location>
        <begin position="395"/>
        <end position="414"/>
    </location>
</feature>
<feature type="transmembrane region" description="Helical" evidence="5">
    <location>
        <begin position="41"/>
        <end position="61"/>
    </location>
</feature>
<feature type="transmembrane region" description="Helical" evidence="5">
    <location>
        <begin position="171"/>
        <end position="188"/>
    </location>
</feature>
<gene>
    <name evidence="7" type="ORF">DP116_01680</name>
</gene>
<evidence type="ECO:0000256" key="5">
    <source>
        <dbReference type="SAM" id="Phobius"/>
    </source>
</evidence>
<evidence type="ECO:0000259" key="6">
    <source>
        <dbReference type="Pfam" id="PF04932"/>
    </source>
</evidence>
<dbReference type="PANTHER" id="PTHR37422:SF17">
    <property type="entry name" value="O-ANTIGEN LIGASE"/>
    <property type="match status" value="1"/>
</dbReference>
<dbReference type="EMBL" id="QMEB01000006">
    <property type="protein sequence ID" value="NMG18224.1"/>
    <property type="molecule type" value="Genomic_DNA"/>
</dbReference>
<evidence type="ECO:0000256" key="4">
    <source>
        <dbReference type="ARBA" id="ARBA00023136"/>
    </source>
</evidence>
<reference evidence="7 8" key="1">
    <citation type="submission" date="2018-06" db="EMBL/GenBank/DDBJ databases">
        <title>Comparative genomics of Brasilonema spp. strains.</title>
        <authorList>
            <person name="Alvarenga D.O."/>
            <person name="Fiore M.F."/>
            <person name="Varani A.M."/>
        </authorList>
    </citation>
    <scope>NUCLEOTIDE SEQUENCE [LARGE SCALE GENOMIC DNA]</scope>
    <source>
        <strain evidence="7 8">SPC951</strain>
    </source>
</reference>